<dbReference type="EMBL" id="CP126660">
    <property type="protein sequence ID" value="WKA02267.1"/>
    <property type="molecule type" value="Genomic_DNA"/>
</dbReference>
<protein>
    <submittedName>
        <fullName evidence="1">Uncharacterized protein</fullName>
    </submittedName>
</protein>
<evidence type="ECO:0000313" key="1">
    <source>
        <dbReference type="EMBL" id="WKA02267.1"/>
    </source>
</evidence>
<keyword evidence="2" id="KW-1185">Reference proteome</keyword>
<sequence>MDSGTGCVSWLGSWTPSKAPWHASWHGRWHVPRVLAWLLVTMKGSVARVMARAVARVMCLGLAPEHHERPLWHASWHGRWYASWHGRWHESCVLTQLGDTKQGLVAHISCLGFAHWHHARLRGMSHGTGGGTRRVS</sequence>
<organism evidence="1 2">
    <name type="scientific">Vitis vinifera</name>
    <name type="common">Grape</name>
    <dbReference type="NCBI Taxonomy" id="29760"/>
    <lineage>
        <taxon>Eukaryota</taxon>
        <taxon>Viridiplantae</taxon>
        <taxon>Streptophyta</taxon>
        <taxon>Embryophyta</taxon>
        <taxon>Tracheophyta</taxon>
        <taxon>Spermatophyta</taxon>
        <taxon>Magnoliopsida</taxon>
        <taxon>eudicotyledons</taxon>
        <taxon>Gunneridae</taxon>
        <taxon>Pentapetalae</taxon>
        <taxon>rosids</taxon>
        <taxon>Vitales</taxon>
        <taxon>Vitaceae</taxon>
        <taxon>Viteae</taxon>
        <taxon>Vitis</taxon>
    </lineage>
</organism>
<gene>
    <name evidence="1" type="ORF">VitviT2T_020478</name>
</gene>
<evidence type="ECO:0000313" key="2">
    <source>
        <dbReference type="Proteomes" id="UP001227230"/>
    </source>
</evidence>
<accession>A0ABY9D679</accession>
<name>A0ABY9D679_VITVI</name>
<dbReference type="Proteomes" id="UP001227230">
    <property type="component" value="Chromosome 13"/>
</dbReference>
<proteinExistence type="predicted"/>
<reference evidence="1 2" key="1">
    <citation type="journal article" date="2023" name="Hortic Res">
        <title>The complete reference genome for grapevine (Vitis vinifera L.) genetics and breeding.</title>
        <authorList>
            <person name="Shi X."/>
            <person name="Cao S."/>
            <person name="Wang X."/>
            <person name="Huang S."/>
            <person name="Wang Y."/>
            <person name="Liu Z."/>
            <person name="Liu W."/>
            <person name="Leng X."/>
            <person name="Peng Y."/>
            <person name="Wang N."/>
            <person name="Wang Y."/>
            <person name="Ma Z."/>
            <person name="Xu X."/>
            <person name="Zhang F."/>
            <person name="Xue H."/>
            <person name="Zhong H."/>
            <person name="Wang Y."/>
            <person name="Zhang K."/>
            <person name="Velt A."/>
            <person name="Avia K."/>
            <person name="Holtgrawe D."/>
            <person name="Grimplet J."/>
            <person name="Matus J.T."/>
            <person name="Ware D."/>
            <person name="Wu X."/>
            <person name="Wang H."/>
            <person name="Liu C."/>
            <person name="Fang Y."/>
            <person name="Rustenholz C."/>
            <person name="Cheng Z."/>
            <person name="Xiao H."/>
            <person name="Zhou Y."/>
        </authorList>
    </citation>
    <scope>NUCLEOTIDE SEQUENCE [LARGE SCALE GENOMIC DNA]</scope>
    <source>
        <strain evidence="2">cv. Pinot noir / PN40024</strain>
        <tissue evidence="1">Leaf</tissue>
    </source>
</reference>